<feature type="compositionally biased region" description="Basic and acidic residues" evidence="1">
    <location>
        <begin position="171"/>
        <end position="184"/>
    </location>
</feature>
<dbReference type="Proteomes" id="UP000288429">
    <property type="component" value="Unassembled WGS sequence"/>
</dbReference>
<feature type="compositionally biased region" description="Basic and acidic residues" evidence="1">
    <location>
        <begin position="362"/>
        <end position="399"/>
    </location>
</feature>
<evidence type="ECO:0000313" key="3">
    <source>
        <dbReference type="Proteomes" id="UP000288429"/>
    </source>
</evidence>
<feature type="compositionally biased region" description="Basic and acidic residues" evidence="1">
    <location>
        <begin position="745"/>
        <end position="760"/>
    </location>
</feature>
<keyword evidence="3" id="KW-1185">Reference proteome</keyword>
<feature type="compositionally biased region" description="Basic and acidic residues" evidence="1">
    <location>
        <begin position="681"/>
        <end position="725"/>
    </location>
</feature>
<accession>A0A428US30</accession>
<feature type="compositionally biased region" description="Basic and acidic residues" evidence="1">
    <location>
        <begin position="36"/>
        <end position="48"/>
    </location>
</feature>
<protein>
    <submittedName>
        <fullName evidence="2">Uncharacterized protein</fullName>
    </submittedName>
</protein>
<sequence length="1163" mass="131216">MDRDRSSFGDRSFGRPSQLVVKESGRKPLFGAPASRGEDRNKENDRARTNIPVLRSSVSVNGLSRSTSAEAERRGSFGSPRETRMLKPGFSGSARKRLSMNEAFSLAAQERDDDTQDHVMDASPSPAPRVWRERREGDENRMRKLLGQDHLDTKAPSRPFSRQSLASSTILDKKPSPEKSESPRRRSLYATSRIGLGPRSPNPEIATMTSDGVKEDRPASSLSGLRPPTNWLRHMPSKDDLTNQGRIPALVPGIEDPLPSIEGGGEPQPAPEPSPAKSFAWEVDEDFTAGDLQVSDSPRIRMGARPFANRIHFDEGSEVDINSRTRVAPPGSRNTKLDEIRTREVKTGSDIPLEPPRPQNTKLDEIRDREERVEHQIPIPDRHAVRPKNTKLDDIRQREINGIPRRSFASMRLGEIREQNSMIRSLSPEENRPQTSGGTVPEKKPSPEPEKRELPRPKSAFEIAGEQIPDTPVTVYKSRRANIETYEKDGNESNDVKDVVRPSLSHRRTDSRDLLRQLARATSLSPAPEAEPRRLADSDKPISQPPEPKPDPKPDTASAIPLPSADNGLRHRFHRPNRDPDSKPTVGFAGLSRNRSTDSVKSKKSMNSEADPTDRITAEANLFAPADNQSEKGSMRAPSPVPESEDEKEAEVTPRAPKPDPLTMPTPRVTGAYVETPATVKVEKIEIKEEKEKEEREKEKEKEKEKEREKPQEKEKPPKREERPLRPRSTSLRNKRTELVSTSGSDRDTASDPGTDEKPRTRTSSTGMRRRRPRSLSRRRAPLKNSARLPSVKDDLKELQRVHHIDDSTLDDLEEVLLGRKAPSQDLEALLDNLPQDPSLDDDFDFDLELDTKLNTRTNQIDPQNDNSDLVRLTRMNNTLKSSLYGIHTAARGIERLSDQVNKNRVNEKRASEEKTIENKPVEVKVSDDDTIKLESLKKEELKKPVKLEKPEKVVENMDPLHDKHGAPTVYTMHPSTDTAPYIRVPVPRLYRRKPFRLSLLGLLVLVLSLWYAAESAMCAMFCRPTRCGTKPCVWSINDPTFGTAIPVKLDQWVTGGRGRILAENLGEEVQDWIADAIDALHDRDISKVDISGFSFEQKRQHRRRLRKKGLVHRRVNSPDQQAKFDTWHQARVQKQRQEEAREMGYDIGGDDDEAVGGDERVW</sequence>
<evidence type="ECO:0000313" key="2">
    <source>
        <dbReference type="EMBL" id="RSM17083.1"/>
    </source>
</evidence>
<feature type="compositionally biased region" description="Basic and acidic residues" evidence="1">
    <location>
        <begin position="1136"/>
        <end position="1145"/>
    </location>
</feature>
<feature type="compositionally biased region" description="Basic and acidic residues" evidence="1">
    <location>
        <begin position="70"/>
        <end position="85"/>
    </location>
</feature>
<feature type="region of interest" description="Disordered" evidence="1">
    <location>
        <begin position="1136"/>
        <end position="1163"/>
    </location>
</feature>
<feature type="compositionally biased region" description="Basic and acidic residues" evidence="1">
    <location>
        <begin position="335"/>
        <end position="347"/>
    </location>
</feature>
<feature type="compositionally biased region" description="Polar residues" evidence="1">
    <location>
        <begin position="56"/>
        <end position="69"/>
    </location>
</feature>
<feature type="compositionally biased region" description="Basic and acidic residues" evidence="1">
    <location>
        <begin position="130"/>
        <end position="155"/>
    </location>
</feature>
<feature type="region of interest" description="Disordered" evidence="1">
    <location>
        <begin position="1"/>
        <end position="300"/>
    </location>
</feature>
<gene>
    <name evidence="2" type="ORF">CDV31_004141</name>
</gene>
<name>A0A428US30_9HYPO</name>
<proteinExistence type="predicted"/>
<feature type="compositionally biased region" description="Basic and acidic residues" evidence="1">
    <location>
        <begin position="481"/>
        <end position="500"/>
    </location>
</feature>
<feature type="compositionally biased region" description="Polar residues" evidence="1">
    <location>
        <begin position="160"/>
        <end position="170"/>
    </location>
</feature>
<feature type="compositionally biased region" description="Basic and acidic residues" evidence="1">
    <location>
        <begin position="530"/>
        <end position="540"/>
    </location>
</feature>
<dbReference type="EMBL" id="NIZV01000038">
    <property type="protein sequence ID" value="RSM17083.1"/>
    <property type="molecule type" value="Genomic_DNA"/>
</dbReference>
<evidence type="ECO:0000256" key="1">
    <source>
        <dbReference type="SAM" id="MobiDB-lite"/>
    </source>
</evidence>
<dbReference type="AlphaFoldDB" id="A0A428US30"/>
<feature type="compositionally biased region" description="Basic and acidic residues" evidence="1">
    <location>
        <begin position="441"/>
        <end position="456"/>
    </location>
</feature>
<feature type="region of interest" description="Disordered" evidence="1">
    <location>
        <begin position="321"/>
        <end position="787"/>
    </location>
</feature>
<organism evidence="2 3">
    <name type="scientific">Fusarium ambrosium</name>
    <dbReference type="NCBI Taxonomy" id="131363"/>
    <lineage>
        <taxon>Eukaryota</taxon>
        <taxon>Fungi</taxon>
        <taxon>Dikarya</taxon>
        <taxon>Ascomycota</taxon>
        <taxon>Pezizomycotina</taxon>
        <taxon>Sordariomycetes</taxon>
        <taxon>Hypocreomycetidae</taxon>
        <taxon>Hypocreales</taxon>
        <taxon>Nectriaceae</taxon>
        <taxon>Fusarium</taxon>
        <taxon>Fusarium solani species complex</taxon>
    </lineage>
</organism>
<feature type="compositionally biased region" description="Basic residues" evidence="1">
    <location>
        <begin position="768"/>
        <end position="782"/>
    </location>
</feature>
<comment type="caution">
    <text evidence="2">The sequence shown here is derived from an EMBL/GenBank/DDBJ whole genome shotgun (WGS) entry which is preliminary data.</text>
</comment>
<reference evidence="2 3" key="1">
    <citation type="submission" date="2017-06" db="EMBL/GenBank/DDBJ databases">
        <title>Cmopartive genomic analysis of Ambrosia Fusariam Clade fungi.</title>
        <authorList>
            <person name="Stajich J.E."/>
            <person name="Carrillo J."/>
            <person name="Kijimoto T."/>
            <person name="Eskalen A."/>
            <person name="O'Donnell K."/>
            <person name="Kasson M."/>
        </authorList>
    </citation>
    <scope>NUCLEOTIDE SEQUENCE [LARGE SCALE GENOMIC DNA]</scope>
    <source>
        <strain evidence="2 3">NRRL 20438</strain>
    </source>
</reference>